<dbReference type="PANTHER" id="PTHR35007">
    <property type="entry name" value="INTEGRAL MEMBRANE PROTEIN-RELATED"/>
    <property type="match status" value="1"/>
</dbReference>
<dbReference type="Proteomes" id="UP000580910">
    <property type="component" value="Unassembled WGS sequence"/>
</dbReference>
<dbReference type="InterPro" id="IPR002035">
    <property type="entry name" value="VWF_A"/>
</dbReference>
<feature type="transmembrane region" description="Helical" evidence="6">
    <location>
        <begin position="401"/>
        <end position="424"/>
    </location>
</feature>
<keyword evidence="2" id="KW-1003">Cell membrane</keyword>
<dbReference type="Gene3D" id="1.20.81.30">
    <property type="entry name" value="Type II secretion system (T2SS), domain F"/>
    <property type="match status" value="1"/>
</dbReference>
<feature type="domain" description="VWFA" evidence="8">
    <location>
        <begin position="94"/>
        <end position="273"/>
    </location>
</feature>
<evidence type="ECO:0000256" key="5">
    <source>
        <dbReference type="ARBA" id="ARBA00023136"/>
    </source>
</evidence>
<keyword evidence="5 6" id="KW-0472">Membrane</keyword>
<sequence length="633" mass="65011">MNRTALSRVSAAFGTLALGVALGLVPATPAHGADAGSGITIDHVEVADDGTVSVLVGVRAGTAAPDLGSIHVSLDGADVDAVGQSVEEGQLTRTTVLALDASHSMKGQGIAQAKAAATAFLDAAPADVRIGLLTFSRGVQNVMAPTTDRAGLAAAINGIGLTRGTRIYDAVIKAVSLSGTEGARNVLLLTDGKDEGGGSTLQSALAAAKGKGVAVDVVALDQAPADRALLAQISSASGGEVVEASSPASLARVFEAEAAALAHQVLVTFPEPVHAPAGTTLDVSLSVGGTTYDDSAFLSLGHLGDSGPTVVDPGNPLVGRTALLVGGVVLGLGLTMLLALLLMGQHGPTRTQKRLSEYFGETTRTTSSAAGLRETAVNFAGTVVKGDFETRLAQKLAGAGIALTASEWVLMHAGIAALAGFVGFVLGGPVSMVVLLIVGALLPAFALKFKHSRRMSAFGAQLPETLTLIAGSLSAGMSMPQAVDTVVREGHEPMASELRRALIEHRLGIGIEDALDGVADRMCSEDFGWVVMAIRIQHDVGGNLSEVLGTVADTLREREYLKRQVRTLSAEGRLSAWILGALPIVMFLYMLMANREFIRPLYTQTLGWAMLGAAALLLATGSWFMAKLAKVEV</sequence>
<gene>
    <name evidence="9" type="ORF">FB382_001479</name>
</gene>
<feature type="chain" id="PRO_5030639981" evidence="7">
    <location>
        <begin position="33"/>
        <end position="633"/>
    </location>
</feature>
<evidence type="ECO:0000313" key="9">
    <source>
        <dbReference type="EMBL" id="MBA8803188.1"/>
    </source>
</evidence>
<dbReference type="SMART" id="SM00327">
    <property type="entry name" value="VWA"/>
    <property type="match status" value="1"/>
</dbReference>
<dbReference type="InterPro" id="IPR036465">
    <property type="entry name" value="vWFA_dom_sf"/>
</dbReference>
<evidence type="ECO:0000256" key="2">
    <source>
        <dbReference type="ARBA" id="ARBA00022475"/>
    </source>
</evidence>
<protein>
    <submittedName>
        <fullName evidence="9">Tight adherence protein B</fullName>
    </submittedName>
</protein>
<feature type="transmembrane region" description="Helical" evidence="6">
    <location>
        <begin position="430"/>
        <end position="447"/>
    </location>
</feature>
<feature type="transmembrane region" description="Helical" evidence="6">
    <location>
        <begin position="605"/>
        <end position="626"/>
    </location>
</feature>
<dbReference type="InterPro" id="IPR018076">
    <property type="entry name" value="T2SS_GspF_dom"/>
</dbReference>
<dbReference type="RefSeq" id="WP_182538024.1">
    <property type="nucleotide sequence ID" value="NZ_JACGXA010000001.1"/>
</dbReference>
<evidence type="ECO:0000256" key="4">
    <source>
        <dbReference type="ARBA" id="ARBA00022989"/>
    </source>
</evidence>
<dbReference type="InterPro" id="IPR042094">
    <property type="entry name" value="T2SS_GspF_sf"/>
</dbReference>
<evidence type="ECO:0000256" key="1">
    <source>
        <dbReference type="ARBA" id="ARBA00004651"/>
    </source>
</evidence>
<keyword evidence="10" id="KW-1185">Reference proteome</keyword>
<evidence type="ECO:0000256" key="6">
    <source>
        <dbReference type="SAM" id="Phobius"/>
    </source>
</evidence>
<dbReference type="EMBL" id="JACGXA010000001">
    <property type="protein sequence ID" value="MBA8803188.1"/>
    <property type="molecule type" value="Genomic_DNA"/>
</dbReference>
<accession>A0A7W3P956</accession>
<proteinExistence type="predicted"/>
<dbReference type="Pfam" id="PF00482">
    <property type="entry name" value="T2SSF"/>
    <property type="match status" value="1"/>
</dbReference>
<keyword evidence="4 6" id="KW-1133">Transmembrane helix</keyword>
<keyword evidence="7" id="KW-0732">Signal</keyword>
<feature type="transmembrane region" description="Helical" evidence="6">
    <location>
        <begin position="574"/>
        <end position="593"/>
    </location>
</feature>
<dbReference type="Pfam" id="PF00092">
    <property type="entry name" value="VWA"/>
    <property type="match status" value="1"/>
</dbReference>
<feature type="transmembrane region" description="Helical" evidence="6">
    <location>
        <begin position="322"/>
        <end position="344"/>
    </location>
</feature>
<comment type="subcellular location">
    <subcellularLocation>
        <location evidence="1">Cell membrane</location>
        <topology evidence="1">Multi-pass membrane protein</topology>
    </subcellularLocation>
</comment>
<dbReference type="GO" id="GO:0005886">
    <property type="term" value="C:plasma membrane"/>
    <property type="evidence" value="ECO:0007669"/>
    <property type="project" value="UniProtKB-SubCell"/>
</dbReference>
<evidence type="ECO:0000256" key="3">
    <source>
        <dbReference type="ARBA" id="ARBA00022692"/>
    </source>
</evidence>
<reference evidence="9 10" key="1">
    <citation type="submission" date="2020-07" db="EMBL/GenBank/DDBJ databases">
        <title>Sequencing the genomes of 1000 actinobacteria strains.</title>
        <authorList>
            <person name="Klenk H.-P."/>
        </authorList>
    </citation>
    <scope>NUCLEOTIDE SEQUENCE [LARGE SCALE GENOMIC DNA]</scope>
    <source>
        <strain evidence="9 10">DSM 21349</strain>
    </source>
</reference>
<evidence type="ECO:0000259" key="8">
    <source>
        <dbReference type="PROSITE" id="PS50234"/>
    </source>
</evidence>
<feature type="signal peptide" evidence="7">
    <location>
        <begin position="1"/>
        <end position="32"/>
    </location>
</feature>
<dbReference type="Gene3D" id="3.40.50.410">
    <property type="entry name" value="von Willebrand factor, type A domain"/>
    <property type="match status" value="1"/>
</dbReference>
<dbReference type="PROSITE" id="PS50234">
    <property type="entry name" value="VWFA"/>
    <property type="match status" value="1"/>
</dbReference>
<comment type="caution">
    <text evidence="9">The sequence shown here is derived from an EMBL/GenBank/DDBJ whole genome shotgun (WGS) entry which is preliminary data.</text>
</comment>
<name>A0A7W3P956_9ACTN</name>
<evidence type="ECO:0000256" key="7">
    <source>
        <dbReference type="SAM" id="SignalP"/>
    </source>
</evidence>
<dbReference type="SUPFAM" id="SSF53300">
    <property type="entry name" value="vWA-like"/>
    <property type="match status" value="1"/>
</dbReference>
<dbReference type="CDD" id="cd00198">
    <property type="entry name" value="vWFA"/>
    <property type="match status" value="1"/>
</dbReference>
<dbReference type="AlphaFoldDB" id="A0A7W3P956"/>
<dbReference type="PANTHER" id="PTHR35007:SF1">
    <property type="entry name" value="PILUS ASSEMBLY PROTEIN"/>
    <property type="match status" value="1"/>
</dbReference>
<evidence type="ECO:0000313" key="10">
    <source>
        <dbReference type="Proteomes" id="UP000580910"/>
    </source>
</evidence>
<organism evidence="9 10">
    <name type="scientific">Nocardioides ginsengisegetis</name>
    <dbReference type="NCBI Taxonomy" id="661491"/>
    <lineage>
        <taxon>Bacteria</taxon>
        <taxon>Bacillati</taxon>
        <taxon>Actinomycetota</taxon>
        <taxon>Actinomycetes</taxon>
        <taxon>Propionibacteriales</taxon>
        <taxon>Nocardioidaceae</taxon>
        <taxon>Nocardioides</taxon>
    </lineage>
</organism>
<keyword evidence="3 6" id="KW-0812">Transmembrane</keyword>